<reference evidence="1 2" key="1">
    <citation type="journal article" date="2019" name="Sci. Rep.">
        <title>Orb-weaving spider Araneus ventricosus genome elucidates the spidroin gene catalogue.</title>
        <authorList>
            <person name="Kono N."/>
            <person name="Nakamura H."/>
            <person name="Ohtoshi R."/>
            <person name="Moran D.A.P."/>
            <person name="Shinohara A."/>
            <person name="Yoshida Y."/>
            <person name="Fujiwara M."/>
            <person name="Mori M."/>
            <person name="Tomita M."/>
            <person name="Arakawa K."/>
        </authorList>
    </citation>
    <scope>NUCLEOTIDE SEQUENCE [LARGE SCALE GENOMIC DNA]</scope>
</reference>
<accession>A0A4Y2W5H8</accession>
<dbReference type="Proteomes" id="UP000499080">
    <property type="component" value="Unassembled WGS sequence"/>
</dbReference>
<evidence type="ECO:0000313" key="2">
    <source>
        <dbReference type="Proteomes" id="UP000499080"/>
    </source>
</evidence>
<evidence type="ECO:0000313" key="1">
    <source>
        <dbReference type="EMBL" id="GBO32262.1"/>
    </source>
</evidence>
<evidence type="ECO:0008006" key="3">
    <source>
        <dbReference type="Google" id="ProtNLM"/>
    </source>
</evidence>
<name>A0A4Y2W5H8_ARAVE</name>
<protein>
    <recommendedName>
        <fullName evidence="3">DUF4371 domain-containing protein</fullName>
    </recommendedName>
</protein>
<keyword evidence="2" id="KW-1185">Reference proteome</keyword>
<proteinExistence type="predicted"/>
<comment type="caution">
    <text evidence="1">The sequence shown here is derived from an EMBL/GenBank/DDBJ whole genome shotgun (WGS) entry which is preliminary data.</text>
</comment>
<organism evidence="1 2">
    <name type="scientific">Araneus ventricosus</name>
    <name type="common">Orbweaver spider</name>
    <name type="synonym">Epeira ventricosa</name>
    <dbReference type="NCBI Taxonomy" id="182803"/>
    <lineage>
        <taxon>Eukaryota</taxon>
        <taxon>Metazoa</taxon>
        <taxon>Ecdysozoa</taxon>
        <taxon>Arthropoda</taxon>
        <taxon>Chelicerata</taxon>
        <taxon>Arachnida</taxon>
        <taxon>Araneae</taxon>
        <taxon>Araneomorphae</taxon>
        <taxon>Entelegynae</taxon>
        <taxon>Araneoidea</taxon>
        <taxon>Araneidae</taxon>
        <taxon>Araneus</taxon>
    </lineage>
</organism>
<dbReference type="OrthoDB" id="6622725at2759"/>
<sequence>MIRSTLSEHEKSQNHMQTYKLCVEFRQRIRLGRTLNSENQKETKIKVGHWRVVVKTFSIHGFVSKRKRGKKDVLYDKNSGNFLKLLAFIGKFCVVSSDILRKTASNESYIHYREKNYQKLNHRATWIQNKEINFEGSHTFHISTFAVRFVWCFTGAEPCMKDHFLGFIPIEHSIGDALITKLLVQPAGRDEKSTEKYAWPKR</sequence>
<dbReference type="AlphaFoldDB" id="A0A4Y2W5H8"/>
<gene>
    <name evidence="1" type="ORF">AVEN_21425_1</name>
</gene>
<dbReference type="EMBL" id="BGPR01055705">
    <property type="protein sequence ID" value="GBO32262.1"/>
    <property type="molecule type" value="Genomic_DNA"/>
</dbReference>